<evidence type="ECO:0000313" key="2">
    <source>
        <dbReference type="Proteomes" id="UP000324222"/>
    </source>
</evidence>
<comment type="caution">
    <text evidence="1">The sequence shown here is derived from an EMBL/GenBank/DDBJ whole genome shotgun (WGS) entry which is preliminary data.</text>
</comment>
<dbReference type="Proteomes" id="UP000324222">
    <property type="component" value="Unassembled WGS sequence"/>
</dbReference>
<accession>A0A5B7K1I6</accession>
<protein>
    <submittedName>
        <fullName evidence="1">Uncharacterized protein</fullName>
    </submittedName>
</protein>
<sequence length="15" mass="1674">MGWEMMGVMMGVEEG</sequence>
<name>A0A5B7K1I6_PORTR</name>
<keyword evidence="2" id="KW-1185">Reference proteome</keyword>
<reference evidence="1 2" key="1">
    <citation type="submission" date="2019-05" db="EMBL/GenBank/DDBJ databases">
        <title>Another draft genome of Portunus trituberculatus and its Hox gene families provides insights of decapod evolution.</title>
        <authorList>
            <person name="Jeong J.-H."/>
            <person name="Song I."/>
            <person name="Kim S."/>
            <person name="Choi T."/>
            <person name="Kim D."/>
            <person name="Ryu S."/>
            <person name="Kim W."/>
        </authorList>
    </citation>
    <scope>NUCLEOTIDE SEQUENCE [LARGE SCALE GENOMIC DNA]</scope>
    <source>
        <tissue evidence="1">Muscle</tissue>
    </source>
</reference>
<dbReference type="EMBL" id="VSRR010133885">
    <property type="protein sequence ID" value="MPD02951.1"/>
    <property type="molecule type" value="Genomic_DNA"/>
</dbReference>
<gene>
    <name evidence="1" type="ORF">E2C01_098560</name>
</gene>
<evidence type="ECO:0000313" key="1">
    <source>
        <dbReference type="EMBL" id="MPD02951.1"/>
    </source>
</evidence>
<proteinExistence type="predicted"/>
<organism evidence="1 2">
    <name type="scientific">Portunus trituberculatus</name>
    <name type="common">Swimming crab</name>
    <name type="synonym">Neptunus trituberculatus</name>
    <dbReference type="NCBI Taxonomy" id="210409"/>
    <lineage>
        <taxon>Eukaryota</taxon>
        <taxon>Metazoa</taxon>
        <taxon>Ecdysozoa</taxon>
        <taxon>Arthropoda</taxon>
        <taxon>Crustacea</taxon>
        <taxon>Multicrustacea</taxon>
        <taxon>Malacostraca</taxon>
        <taxon>Eumalacostraca</taxon>
        <taxon>Eucarida</taxon>
        <taxon>Decapoda</taxon>
        <taxon>Pleocyemata</taxon>
        <taxon>Brachyura</taxon>
        <taxon>Eubrachyura</taxon>
        <taxon>Portunoidea</taxon>
        <taxon>Portunidae</taxon>
        <taxon>Portuninae</taxon>
        <taxon>Portunus</taxon>
    </lineage>
</organism>